<comment type="caution">
    <text evidence="8">The sequence shown here is derived from an EMBL/GenBank/DDBJ whole genome shotgun (WGS) entry which is preliminary data.</text>
</comment>
<dbReference type="PROSITE" id="PS00061">
    <property type="entry name" value="ADH_SHORT"/>
    <property type="match status" value="1"/>
</dbReference>
<comment type="similarity">
    <text evidence="1">Belongs to the cytochrome P450 family.</text>
</comment>
<keyword evidence="2 6" id="KW-0479">Metal-binding</keyword>
<dbReference type="InterPro" id="IPR050364">
    <property type="entry name" value="Cytochrome_P450_fung"/>
</dbReference>
<dbReference type="EMBL" id="CAJRGZ010000017">
    <property type="protein sequence ID" value="CAG5156900.1"/>
    <property type="molecule type" value="Genomic_DNA"/>
</dbReference>
<name>A0A8J2I5H2_9PLEO</name>
<dbReference type="InterPro" id="IPR036291">
    <property type="entry name" value="NAD(P)-bd_dom_sf"/>
</dbReference>
<dbReference type="InterPro" id="IPR002401">
    <property type="entry name" value="Cyt_P450_E_grp-I"/>
</dbReference>
<protein>
    <submittedName>
        <fullName evidence="8">Uncharacterized protein</fullName>
    </submittedName>
</protein>
<evidence type="ECO:0000313" key="9">
    <source>
        <dbReference type="Proteomes" id="UP000676310"/>
    </source>
</evidence>
<evidence type="ECO:0000256" key="1">
    <source>
        <dbReference type="ARBA" id="ARBA00010617"/>
    </source>
</evidence>
<dbReference type="GO" id="GO:0004497">
    <property type="term" value="F:monooxygenase activity"/>
    <property type="evidence" value="ECO:0007669"/>
    <property type="project" value="UniProtKB-KW"/>
</dbReference>
<dbReference type="PANTHER" id="PTHR46300:SF2">
    <property type="entry name" value="CYTOCHROME P450 MONOOXYGENASE ALNH-RELATED"/>
    <property type="match status" value="1"/>
</dbReference>
<evidence type="ECO:0000256" key="7">
    <source>
        <dbReference type="SAM" id="MobiDB-lite"/>
    </source>
</evidence>
<dbReference type="CDD" id="cd05233">
    <property type="entry name" value="SDR_c"/>
    <property type="match status" value="1"/>
</dbReference>
<dbReference type="PANTHER" id="PTHR46300">
    <property type="entry name" value="P450, PUTATIVE (EUROFUNG)-RELATED-RELATED"/>
    <property type="match status" value="1"/>
</dbReference>
<keyword evidence="4 6" id="KW-0408">Iron</keyword>
<dbReference type="RefSeq" id="XP_043168243.1">
    <property type="nucleotide sequence ID" value="XM_043312308.1"/>
</dbReference>
<accession>A0A8J2I5H2</accession>
<dbReference type="PRINTS" id="PR00385">
    <property type="entry name" value="P450"/>
</dbReference>
<reference evidence="8" key="1">
    <citation type="submission" date="2021-05" db="EMBL/GenBank/DDBJ databases">
        <authorList>
            <person name="Stam R."/>
        </authorList>
    </citation>
    <scope>NUCLEOTIDE SEQUENCE</scope>
    <source>
        <strain evidence="8">CS162</strain>
    </source>
</reference>
<keyword evidence="6" id="KW-0349">Heme</keyword>
<organism evidence="8 9">
    <name type="scientific">Alternaria atra</name>
    <dbReference type="NCBI Taxonomy" id="119953"/>
    <lineage>
        <taxon>Eukaryota</taxon>
        <taxon>Fungi</taxon>
        <taxon>Dikarya</taxon>
        <taxon>Ascomycota</taxon>
        <taxon>Pezizomycotina</taxon>
        <taxon>Dothideomycetes</taxon>
        <taxon>Pleosporomycetidae</taxon>
        <taxon>Pleosporales</taxon>
        <taxon>Pleosporineae</taxon>
        <taxon>Pleosporaceae</taxon>
        <taxon>Alternaria</taxon>
        <taxon>Alternaria sect. Ulocladioides</taxon>
    </lineage>
</organism>
<dbReference type="GO" id="GO:0005506">
    <property type="term" value="F:iron ion binding"/>
    <property type="evidence" value="ECO:0007669"/>
    <property type="project" value="InterPro"/>
</dbReference>
<evidence type="ECO:0000256" key="4">
    <source>
        <dbReference type="ARBA" id="ARBA00023004"/>
    </source>
</evidence>
<dbReference type="SUPFAM" id="SSF48264">
    <property type="entry name" value="Cytochrome P450"/>
    <property type="match status" value="1"/>
</dbReference>
<gene>
    <name evidence="8" type="ORF">ALTATR162_LOCUS4693</name>
</gene>
<dbReference type="Pfam" id="PF00067">
    <property type="entry name" value="p450"/>
    <property type="match status" value="2"/>
</dbReference>
<dbReference type="InterPro" id="IPR020904">
    <property type="entry name" value="Sc_DH/Rdtase_CS"/>
</dbReference>
<dbReference type="SUPFAM" id="SSF51735">
    <property type="entry name" value="NAD(P)-binding Rossmann-fold domains"/>
    <property type="match status" value="1"/>
</dbReference>
<evidence type="ECO:0000256" key="5">
    <source>
        <dbReference type="ARBA" id="ARBA00023033"/>
    </source>
</evidence>
<keyword evidence="9" id="KW-1185">Reference proteome</keyword>
<evidence type="ECO:0000256" key="3">
    <source>
        <dbReference type="ARBA" id="ARBA00023002"/>
    </source>
</evidence>
<dbReference type="OrthoDB" id="1103324at2759"/>
<dbReference type="AlphaFoldDB" id="A0A8J2I5H2"/>
<dbReference type="PRINTS" id="PR00463">
    <property type="entry name" value="EP450I"/>
</dbReference>
<keyword evidence="3" id="KW-0560">Oxidoreductase</keyword>
<sequence>MWSYEPRPEQPSQPQINSWAMSDRVAGVMDLAGIVGDVALSHGIAFAKKKYLTVAVRLLTKSTSIADKPLIANLTMSAVSSAASPSATGASCTTADFTQFPTQDVFCAVGSTTGIPSNTSDALSQCCKDAPVEEFNGSCGYYCLSYDQTVADLQSCFMDKGVNPSQIFCSGNQTSSATGTPSGSGTASRTSGGSGLDATSSGSSDSTGAAAPMGVSKAGLGMLGPPTLPLLGNILSIPTKNAHFQFTAWRKQYGGIYSLKLFHATTIVLSDRRLVRELIDKRGAIYNSRPPFFVAERYVARDPANIPLVVFMPSGDKWRLCRKLLAQCFNEAKVEKDVIKSLVYGTGTRHADELKEYTIIFEKYVELLEVGAIPPVDLLPWLEYVPQWMWRGRWKNWKDKGDESGRAVNAAFTKMAEPVLERRRRGIHASSVYDFVLDEGEKGIDLTRRDLDVFAGSLIDAGSDTTASAIRVFIQAMVKYPDVQERAHARVDEVVGSTRSPVWSDVADLPYVVQIIKEVMRWRPLAAIMPHHTTADDTIDGYFIPKDTTVLINVWDLNRSPADVDTCESPMSDFDPDRYASRTHPASHYAASPNFTSRDHYTYGVGRRICPGIHLAERSLFTAIVKLLWAFEFKEKPGKPVDVDPETGFMDGIVRTPKNFECAVNLAATSGKAAIARDHDHHSYRDVFAVNVEGTFNCMSAGLRNMRSASEGVKGGSIVNAASTAGLVGKQGKSVYCASKHAVIGLTKAAAREEAKSGIRINAIAPSFVDTPYMDAFDIEHGLGLPNSAVLGRRPSPEQAAKVIRFLLSSDASFVTGSVWQVDGGALC</sequence>
<comment type="cofactor">
    <cofactor evidence="6">
        <name>heme</name>
        <dbReference type="ChEBI" id="CHEBI:30413"/>
    </cofactor>
</comment>
<dbReference type="Gene3D" id="1.10.630.10">
    <property type="entry name" value="Cytochrome P450"/>
    <property type="match status" value="1"/>
</dbReference>
<keyword evidence="5" id="KW-0503">Monooxygenase</keyword>
<evidence type="ECO:0000313" key="8">
    <source>
        <dbReference type="EMBL" id="CAG5156900.1"/>
    </source>
</evidence>
<feature type="binding site" description="axial binding residue" evidence="6">
    <location>
        <position position="610"/>
    </location>
    <ligand>
        <name>heme</name>
        <dbReference type="ChEBI" id="CHEBI:30413"/>
    </ligand>
    <ligandPart>
        <name>Fe</name>
        <dbReference type="ChEBI" id="CHEBI:18248"/>
    </ligandPart>
</feature>
<dbReference type="InterPro" id="IPR001128">
    <property type="entry name" value="Cyt_P450"/>
</dbReference>
<proteinExistence type="inferred from homology"/>
<feature type="region of interest" description="Disordered" evidence="7">
    <location>
        <begin position="173"/>
        <end position="210"/>
    </location>
</feature>
<dbReference type="GO" id="GO:0016705">
    <property type="term" value="F:oxidoreductase activity, acting on paired donors, with incorporation or reduction of molecular oxygen"/>
    <property type="evidence" value="ECO:0007669"/>
    <property type="project" value="InterPro"/>
</dbReference>
<dbReference type="GO" id="GO:0020037">
    <property type="term" value="F:heme binding"/>
    <property type="evidence" value="ECO:0007669"/>
    <property type="project" value="InterPro"/>
</dbReference>
<evidence type="ECO:0000256" key="6">
    <source>
        <dbReference type="PIRSR" id="PIRSR602401-1"/>
    </source>
</evidence>
<dbReference type="CDD" id="cd11065">
    <property type="entry name" value="CYP64-like"/>
    <property type="match status" value="1"/>
</dbReference>
<dbReference type="Proteomes" id="UP000676310">
    <property type="component" value="Unassembled WGS sequence"/>
</dbReference>
<dbReference type="InterPro" id="IPR036396">
    <property type="entry name" value="Cyt_P450_sf"/>
</dbReference>
<dbReference type="GeneID" id="67016388"/>
<evidence type="ECO:0000256" key="2">
    <source>
        <dbReference type="ARBA" id="ARBA00022723"/>
    </source>
</evidence>
<dbReference type="Gene3D" id="3.40.50.720">
    <property type="entry name" value="NAD(P)-binding Rossmann-like Domain"/>
    <property type="match status" value="1"/>
</dbReference>
<feature type="compositionally biased region" description="Low complexity" evidence="7">
    <location>
        <begin position="174"/>
        <end position="210"/>
    </location>
</feature>